<dbReference type="Gene3D" id="3.90.70.200">
    <property type="entry name" value="Plus-3 domain"/>
    <property type="match status" value="1"/>
</dbReference>
<dbReference type="RefSeq" id="XP_067070081.1">
    <property type="nucleotide sequence ID" value="XM_067213686.1"/>
</dbReference>
<dbReference type="InterPro" id="IPR036128">
    <property type="entry name" value="Plus3-like_sf"/>
</dbReference>
<protein>
    <recommendedName>
        <fullName evidence="2">Plus3 domain-containing protein</fullName>
    </recommendedName>
</protein>
<dbReference type="EMBL" id="LRBS01000003">
    <property type="protein sequence ID" value="OII78235.1"/>
    <property type="molecule type" value="Genomic_DNA"/>
</dbReference>
<dbReference type="InterPro" id="IPR004343">
    <property type="entry name" value="Plus-3_dom"/>
</dbReference>
<feature type="region of interest" description="Disordered" evidence="1">
    <location>
        <begin position="160"/>
        <end position="214"/>
    </location>
</feature>
<dbReference type="GeneID" id="92367644"/>
<dbReference type="SUPFAM" id="SSF159042">
    <property type="entry name" value="Plus3-like"/>
    <property type="match status" value="1"/>
</dbReference>
<accession>A0A1J4MXI4</accession>
<evidence type="ECO:0000259" key="2">
    <source>
        <dbReference type="PROSITE" id="PS51360"/>
    </source>
</evidence>
<feature type="compositionally biased region" description="Acidic residues" evidence="1">
    <location>
        <begin position="60"/>
        <end position="102"/>
    </location>
</feature>
<dbReference type="GO" id="GO:0003677">
    <property type="term" value="F:DNA binding"/>
    <property type="evidence" value="ECO:0007669"/>
    <property type="project" value="InterPro"/>
</dbReference>
<feature type="compositionally biased region" description="Basic and acidic residues" evidence="1">
    <location>
        <begin position="185"/>
        <end position="196"/>
    </location>
</feature>
<organism evidence="3 4">
    <name type="scientific">Cryptosporidium andersoni</name>
    <dbReference type="NCBI Taxonomy" id="117008"/>
    <lineage>
        <taxon>Eukaryota</taxon>
        <taxon>Sar</taxon>
        <taxon>Alveolata</taxon>
        <taxon>Apicomplexa</taxon>
        <taxon>Conoidasida</taxon>
        <taxon>Coccidia</taxon>
        <taxon>Eucoccidiorida</taxon>
        <taxon>Eimeriorina</taxon>
        <taxon>Cryptosporidiidae</taxon>
        <taxon>Cryptosporidium</taxon>
    </lineage>
</organism>
<dbReference type="SMART" id="SM00719">
    <property type="entry name" value="Plus3"/>
    <property type="match status" value="1"/>
</dbReference>
<feature type="region of interest" description="Disordered" evidence="1">
    <location>
        <begin position="29"/>
        <end position="111"/>
    </location>
</feature>
<feature type="compositionally biased region" description="Acidic residues" evidence="1">
    <location>
        <begin position="41"/>
        <end position="52"/>
    </location>
</feature>
<feature type="domain" description="Plus3" evidence="2">
    <location>
        <begin position="232"/>
        <end position="357"/>
    </location>
</feature>
<comment type="caution">
    <text evidence="3">The sequence shown here is derived from an EMBL/GenBank/DDBJ whole genome shotgun (WGS) entry which is preliminary data.</text>
</comment>
<evidence type="ECO:0000313" key="3">
    <source>
        <dbReference type="EMBL" id="OII78235.1"/>
    </source>
</evidence>
<dbReference type="PROSITE" id="PS51360">
    <property type="entry name" value="PLUS3"/>
    <property type="match status" value="1"/>
</dbReference>
<dbReference type="Pfam" id="PF03126">
    <property type="entry name" value="Plus-3"/>
    <property type="match status" value="1"/>
</dbReference>
<dbReference type="OrthoDB" id="166375at2759"/>
<keyword evidence="4" id="KW-1185">Reference proteome</keyword>
<name>A0A1J4MXI4_9CRYT</name>
<dbReference type="AlphaFoldDB" id="A0A1J4MXI4"/>
<reference evidence="3 4" key="1">
    <citation type="submission" date="2016-10" db="EMBL/GenBank/DDBJ databases">
        <title>Reductive evolution of mitochondrial metabolism and differential evolution of invasion-related proteins in Cryptosporidium.</title>
        <authorList>
            <person name="Liu S."/>
            <person name="Roellig D.M."/>
            <person name="Guo Y."/>
            <person name="Li N."/>
            <person name="Frace M.A."/>
            <person name="Tang K."/>
            <person name="Zhang L."/>
            <person name="Feng Y."/>
            <person name="Xiao L."/>
        </authorList>
    </citation>
    <scope>NUCLEOTIDE SEQUENCE [LARGE SCALE GENOMIC DNA]</scope>
    <source>
        <strain evidence="3">30847</strain>
    </source>
</reference>
<sequence>MNEAICNDTNCVEVGDFEILDLLRESRKRAARNNIQVETDTKDDDDSIEDEDNISKNFVEDEDGEEEEEEEEEEDDDDDDEDDEDNEDNYELEEGEDEEEEDNKNANVSKLPEFEIEAELARKYAEETEGKRKYELLHKKRKSELTNKRDSALIELRNARKRKHRDFSSESNSDTELELESNSISERDSDASDYLKSKKNRNIRKQQRNDNLFSNEKTQERLLKKCERILQSISLRMMEAVHLKRDRIEFMLEHPKFDDYLRGSYVKVPIINNASNVTTYLICEISDVYINNDGGCILILRRGGMDKEWDLSSISNEPFSEEDLLEWKAMVREFNISDIQSIINLPKNLELKATMLRNFQYGDDDIAFILQEKHRNSSLNMISGKVLIEKRTNIQTQIRQLEQQLKNSYLSTNDRIIKVKKIEELNEELDVTISNIEKLQLRKELTHPDKSLKVTSAHYIGGQQGKGSGITDASGMAKPKNIIINNNSMNTSASKLLAPGTSSTLIRDSGRSNSIGIISQSKTFGRRECRPSVMWETKRINKNLRLDDQSVNQSSNSIQEVLITIDDPPRETETTDIPGICKVESYQEVFVKILGEISKINRSLTPISQKTLLPKLDNWVPSNLNIESKDGKILYTLENFINILNG</sequence>
<proteinExistence type="predicted"/>
<gene>
    <name evidence="3" type="ORF">cand_034600</name>
</gene>
<evidence type="ECO:0000313" key="4">
    <source>
        <dbReference type="Proteomes" id="UP000186804"/>
    </source>
</evidence>
<dbReference type="VEuPathDB" id="CryptoDB:cand_034600"/>
<evidence type="ECO:0000256" key="1">
    <source>
        <dbReference type="SAM" id="MobiDB-lite"/>
    </source>
</evidence>
<feature type="compositionally biased region" description="Basic residues" evidence="1">
    <location>
        <begin position="197"/>
        <end position="206"/>
    </location>
</feature>
<dbReference type="Proteomes" id="UP000186804">
    <property type="component" value="Unassembled WGS sequence"/>
</dbReference>